<dbReference type="NCBIfam" id="NF033788">
    <property type="entry name" value="HTH_metalloreg"/>
    <property type="match status" value="1"/>
</dbReference>
<dbReference type="SUPFAM" id="SSF46785">
    <property type="entry name" value="Winged helix' DNA-binding domain"/>
    <property type="match status" value="1"/>
</dbReference>
<dbReference type="PRINTS" id="PR00778">
    <property type="entry name" value="HTHARSR"/>
</dbReference>
<dbReference type="InterPro" id="IPR001845">
    <property type="entry name" value="HTH_ArsR_DNA-bd_dom"/>
</dbReference>
<dbReference type="InterPro" id="IPR036390">
    <property type="entry name" value="WH_DNA-bd_sf"/>
</dbReference>
<dbReference type="Pfam" id="PF00892">
    <property type="entry name" value="EamA"/>
    <property type="match status" value="2"/>
</dbReference>
<dbReference type="SUPFAM" id="SSF103481">
    <property type="entry name" value="Multidrug resistance efflux transporter EmrE"/>
    <property type="match status" value="2"/>
</dbReference>
<keyword evidence="3 5" id="KW-1133">Transmembrane helix</keyword>
<proteinExistence type="predicted"/>
<organism evidence="7 8">
    <name type="scientific">Cupriavidus taiwanensis</name>
    <dbReference type="NCBI Taxonomy" id="164546"/>
    <lineage>
        <taxon>Bacteria</taxon>
        <taxon>Pseudomonadati</taxon>
        <taxon>Pseudomonadota</taxon>
        <taxon>Betaproteobacteria</taxon>
        <taxon>Burkholderiales</taxon>
        <taxon>Burkholderiaceae</taxon>
        <taxon>Cupriavidus</taxon>
    </lineage>
</organism>
<feature type="transmembrane region" description="Helical" evidence="5">
    <location>
        <begin position="7"/>
        <end position="27"/>
    </location>
</feature>
<evidence type="ECO:0000256" key="1">
    <source>
        <dbReference type="ARBA" id="ARBA00004141"/>
    </source>
</evidence>
<dbReference type="InterPro" id="IPR050638">
    <property type="entry name" value="AA-Vitamin_Transporters"/>
</dbReference>
<feature type="transmembrane region" description="Helical" evidence="5">
    <location>
        <begin position="33"/>
        <end position="51"/>
    </location>
</feature>
<feature type="transmembrane region" description="Helical" evidence="5">
    <location>
        <begin position="58"/>
        <end position="80"/>
    </location>
</feature>
<dbReference type="EMBL" id="OVTA01000024">
    <property type="protein sequence ID" value="SPR98622.1"/>
    <property type="molecule type" value="Genomic_DNA"/>
</dbReference>
<dbReference type="PANTHER" id="PTHR32322">
    <property type="entry name" value="INNER MEMBRANE TRANSPORTER"/>
    <property type="match status" value="1"/>
</dbReference>
<keyword evidence="2 5" id="KW-0812">Transmembrane</keyword>
<dbReference type="PROSITE" id="PS50987">
    <property type="entry name" value="HTH_ARSR_2"/>
    <property type="match status" value="1"/>
</dbReference>
<dbReference type="Proteomes" id="UP000256805">
    <property type="component" value="Unassembled WGS sequence"/>
</dbReference>
<evidence type="ECO:0000256" key="2">
    <source>
        <dbReference type="ARBA" id="ARBA00022692"/>
    </source>
</evidence>
<dbReference type="InterPro" id="IPR036388">
    <property type="entry name" value="WH-like_DNA-bd_sf"/>
</dbReference>
<evidence type="ECO:0000313" key="7">
    <source>
        <dbReference type="EMBL" id="SPR98622.1"/>
    </source>
</evidence>
<feature type="transmembrane region" description="Helical" evidence="5">
    <location>
        <begin position="244"/>
        <end position="263"/>
    </location>
</feature>
<name>A0A375J1U4_9BURK</name>
<feature type="transmembrane region" description="Helical" evidence="5">
    <location>
        <begin position="141"/>
        <end position="162"/>
    </location>
</feature>
<reference evidence="7 8" key="1">
    <citation type="submission" date="2018-01" db="EMBL/GenBank/DDBJ databases">
        <authorList>
            <person name="Gaut B.S."/>
            <person name="Morton B.R."/>
            <person name="Clegg M.T."/>
            <person name="Duvall M.R."/>
        </authorList>
    </citation>
    <scope>NUCLEOTIDE SEQUENCE [LARGE SCALE GENOMIC DNA]</scope>
    <source>
        <strain evidence="7">Cupriavidus taiwanensis cmp 52</strain>
    </source>
</reference>
<evidence type="ECO:0000259" key="6">
    <source>
        <dbReference type="PROSITE" id="PS50987"/>
    </source>
</evidence>
<dbReference type="GO" id="GO:0016020">
    <property type="term" value="C:membrane"/>
    <property type="evidence" value="ECO:0007669"/>
    <property type="project" value="UniProtKB-SubCell"/>
</dbReference>
<protein>
    <submittedName>
        <fullName evidence="7">PutativeE.coli eamA, predicted transporter DUF6 putative permease (Modular protein)</fullName>
    </submittedName>
</protein>
<keyword evidence="4 5" id="KW-0472">Membrane</keyword>
<feature type="transmembrane region" description="Helical" evidence="5">
    <location>
        <begin position="174"/>
        <end position="196"/>
    </location>
</feature>
<feature type="transmembrane region" description="Helical" evidence="5">
    <location>
        <begin position="116"/>
        <end position="135"/>
    </location>
</feature>
<gene>
    <name evidence="7" type="ORF">CBM2634_A300012</name>
</gene>
<evidence type="ECO:0000256" key="3">
    <source>
        <dbReference type="ARBA" id="ARBA00022989"/>
    </source>
</evidence>
<sequence length="457" mass="48743">MQARDRLLALAIICVWGVNFVVIKVGLAGVPPMLLGALRFLLVVFPAIFFVPRPRVPWRLLLAYGATISLGQFAFLFYAMAVGMPAGLASLVLQSQAFFTLAIAALWLGEPVRWHNVAGMAVAAGGLALIGAGGGDLSGGMGGMSAAGFVLTLCAAFCWASGNIVSKKIGPVDLLGLVIWGALVPIVPFALLSLWFEGPARIVQSVTQVSGMALFAVAYLAFAATVFGYTMWGRLLTRYPASQVAPLTLLVPVVGLVSAHVLLGEDLSGTQWIGAAVVMAGLLLNVFGQRLWAGRALARRRIGARGALCCAASMGKHYMRIHAYTNILDGMEELDRVFEKVSGYFSLLAEPTRLKILHALCDGEKPVSTVVETVGSSQTNVSRHLNAMYRSGVLSRRKEANLVFYAIADESVIELCRTVCVQVASRLEDNALPSGVVDRFMAQPAPEAPARRRRNAG</sequence>
<accession>A0A375J1U4</accession>
<evidence type="ECO:0000313" key="8">
    <source>
        <dbReference type="Proteomes" id="UP000256805"/>
    </source>
</evidence>
<evidence type="ECO:0000256" key="4">
    <source>
        <dbReference type="ARBA" id="ARBA00023136"/>
    </source>
</evidence>
<dbReference type="Gene3D" id="1.10.10.10">
    <property type="entry name" value="Winged helix-like DNA-binding domain superfamily/Winged helix DNA-binding domain"/>
    <property type="match status" value="1"/>
</dbReference>
<feature type="domain" description="HTH arsR-type" evidence="6">
    <location>
        <begin position="334"/>
        <end position="427"/>
    </location>
</feature>
<dbReference type="GO" id="GO:0003700">
    <property type="term" value="F:DNA-binding transcription factor activity"/>
    <property type="evidence" value="ECO:0007669"/>
    <property type="project" value="InterPro"/>
</dbReference>
<dbReference type="SMART" id="SM00418">
    <property type="entry name" value="HTH_ARSR"/>
    <property type="match status" value="1"/>
</dbReference>
<evidence type="ECO:0000256" key="5">
    <source>
        <dbReference type="SAM" id="Phobius"/>
    </source>
</evidence>
<dbReference type="AlphaFoldDB" id="A0A375J1U4"/>
<dbReference type="PANTHER" id="PTHR32322:SF9">
    <property type="entry name" value="AMINO-ACID METABOLITE EFFLUX PUMP-RELATED"/>
    <property type="match status" value="1"/>
</dbReference>
<dbReference type="InterPro" id="IPR037185">
    <property type="entry name" value="EmrE-like"/>
</dbReference>
<dbReference type="InterPro" id="IPR011991">
    <property type="entry name" value="ArsR-like_HTH"/>
</dbReference>
<dbReference type="Pfam" id="PF01022">
    <property type="entry name" value="HTH_5"/>
    <property type="match status" value="1"/>
</dbReference>
<dbReference type="InterPro" id="IPR000620">
    <property type="entry name" value="EamA_dom"/>
</dbReference>
<feature type="transmembrane region" description="Helical" evidence="5">
    <location>
        <begin position="269"/>
        <end position="292"/>
    </location>
</feature>
<feature type="transmembrane region" description="Helical" evidence="5">
    <location>
        <begin position="86"/>
        <end position="109"/>
    </location>
</feature>
<comment type="subcellular location">
    <subcellularLocation>
        <location evidence="1">Membrane</location>
        <topology evidence="1">Multi-pass membrane protein</topology>
    </subcellularLocation>
</comment>
<dbReference type="CDD" id="cd00090">
    <property type="entry name" value="HTH_ARSR"/>
    <property type="match status" value="1"/>
</dbReference>
<feature type="transmembrane region" description="Helical" evidence="5">
    <location>
        <begin position="208"/>
        <end position="232"/>
    </location>
</feature>